<name>A0A0B1SDI5_OESDE</name>
<reference evidence="1 2" key="1">
    <citation type="submission" date="2014-03" db="EMBL/GenBank/DDBJ databases">
        <title>Draft genome of the hookworm Oesophagostomum dentatum.</title>
        <authorList>
            <person name="Mitreva M."/>
        </authorList>
    </citation>
    <scope>NUCLEOTIDE SEQUENCE [LARGE SCALE GENOMIC DNA]</scope>
    <source>
        <strain evidence="1 2">OD-Hann</strain>
    </source>
</reference>
<evidence type="ECO:0000313" key="2">
    <source>
        <dbReference type="Proteomes" id="UP000053660"/>
    </source>
</evidence>
<proteinExistence type="predicted"/>
<dbReference type="AlphaFoldDB" id="A0A0B1SDI5"/>
<protein>
    <submittedName>
        <fullName evidence="1">Uncharacterized protein</fullName>
    </submittedName>
</protein>
<keyword evidence="2" id="KW-1185">Reference proteome</keyword>
<gene>
    <name evidence="1" type="ORF">OESDEN_19049</name>
</gene>
<sequence>MRREYRLYENFGEENSEDEKDVNEYTIPRRKIFLPLLEDLISPISLDGSQLVNRYETARTQKLPAKYRPLLHPCSAAHNGFARKLERQGCEGAFAFTQKVCKEFLDCVFKRKRSRTDINCEAKVCKKFDIVKKDELCYYDLFLCD</sequence>
<dbReference type="EMBL" id="KN591889">
    <property type="protein sequence ID" value="KHJ81265.1"/>
    <property type="molecule type" value="Genomic_DNA"/>
</dbReference>
<organism evidence="1 2">
    <name type="scientific">Oesophagostomum dentatum</name>
    <name type="common">Nodular worm</name>
    <dbReference type="NCBI Taxonomy" id="61180"/>
    <lineage>
        <taxon>Eukaryota</taxon>
        <taxon>Metazoa</taxon>
        <taxon>Ecdysozoa</taxon>
        <taxon>Nematoda</taxon>
        <taxon>Chromadorea</taxon>
        <taxon>Rhabditida</taxon>
        <taxon>Rhabditina</taxon>
        <taxon>Rhabditomorpha</taxon>
        <taxon>Strongyloidea</taxon>
        <taxon>Strongylidae</taxon>
        <taxon>Oesophagostomum</taxon>
    </lineage>
</organism>
<accession>A0A0B1SDI5</accession>
<evidence type="ECO:0000313" key="1">
    <source>
        <dbReference type="EMBL" id="KHJ81265.1"/>
    </source>
</evidence>
<dbReference type="Proteomes" id="UP000053660">
    <property type="component" value="Unassembled WGS sequence"/>
</dbReference>